<evidence type="ECO:0000256" key="1">
    <source>
        <dbReference type="SAM" id="MobiDB-lite"/>
    </source>
</evidence>
<keyword evidence="3" id="KW-1185">Reference proteome</keyword>
<dbReference type="Proteomes" id="UP000324222">
    <property type="component" value="Unassembled WGS sequence"/>
</dbReference>
<protein>
    <submittedName>
        <fullName evidence="2">Uncharacterized protein</fullName>
    </submittedName>
</protein>
<dbReference type="AlphaFoldDB" id="A0A5B7DEJ2"/>
<feature type="region of interest" description="Disordered" evidence="1">
    <location>
        <begin position="89"/>
        <end position="127"/>
    </location>
</feature>
<dbReference type="EMBL" id="VSRR010000796">
    <property type="protein sequence ID" value="MPC19708.1"/>
    <property type="molecule type" value="Genomic_DNA"/>
</dbReference>
<gene>
    <name evidence="2" type="ORF">E2C01_012634</name>
</gene>
<evidence type="ECO:0000313" key="3">
    <source>
        <dbReference type="Proteomes" id="UP000324222"/>
    </source>
</evidence>
<reference evidence="2 3" key="1">
    <citation type="submission" date="2019-05" db="EMBL/GenBank/DDBJ databases">
        <title>Another draft genome of Portunus trituberculatus and its Hox gene families provides insights of decapod evolution.</title>
        <authorList>
            <person name="Jeong J.-H."/>
            <person name="Song I."/>
            <person name="Kim S."/>
            <person name="Choi T."/>
            <person name="Kim D."/>
            <person name="Ryu S."/>
            <person name="Kim W."/>
        </authorList>
    </citation>
    <scope>NUCLEOTIDE SEQUENCE [LARGE SCALE GENOMIC DNA]</scope>
    <source>
        <tissue evidence="2">Muscle</tissue>
    </source>
</reference>
<accession>A0A5B7DEJ2</accession>
<evidence type="ECO:0000313" key="2">
    <source>
        <dbReference type="EMBL" id="MPC19708.1"/>
    </source>
</evidence>
<proteinExistence type="predicted"/>
<organism evidence="2 3">
    <name type="scientific">Portunus trituberculatus</name>
    <name type="common">Swimming crab</name>
    <name type="synonym">Neptunus trituberculatus</name>
    <dbReference type="NCBI Taxonomy" id="210409"/>
    <lineage>
        <taxon>Eukaryota</taxon>
        <taxon>Metazoa</taxon>
        <taxon>Ecdysozoa</taxon>
        <taxon>Arthropoda</taxon>
        <taxon>Crustacea</taxon>
        <taxon>Multicrustacea</taxon>
        <taxon>Malacostraca</taxon>
        <taxon>Eumalacostraca</taxon>
        <taxon>Eucarida</taxon>
        <taxon>Decapoda</taxon>
        <taxon>Pleocyemata</taxon>
        <taxon>Brachyura</taxon>
        <taxon>Eubrachyura</taxon>
        <taxon>Portunoidea</taxon>
        <taxon>Portunidae</taxon>
        <taxon>Portuninae</taxon>
        <taxon>Portunus</taxon>
    </lineage>
</organism>
<sequence length="127" mass="14218">MRSYFFLIMKTTYNTTKVFNDVILRAERERTGVDGVSVPVCLFSVTEGQSHSLGDLSAGTLRGGRLWPRPARGTRLACSPSLPIIAHSFFRRPQGSGEEREGISNDGEEEDKEEKEKQVEEEVELKA</sequence>
<comment type="caution">
    <text evidence="2">The sequence shown here is derived from an EMBL/GenBank/DDBJ whole genome shotgun (WGS) entry which is preliminary data.</text>
</comment>
<name>A0A5B7DEJ2_PORTR</name>
<feature type="compositionally biased region" description="Basic and acidic residues" evidence="1">
    <location>
        <begin position="114"/>
        <end position="127"/>
    </location>
</feature>